<protein>
    <submittedName>
        <fullName evidence="2">Uncharacterized protein</fullName>
    </submittedName>
</protein>
<evidence type="ECO:0000313" key="2">
    <source>
        <dbReference type="EMBL" id="GEM10231.1"/>
    </source>
</evidence>
<dbReference type="AlphaFoldDB" id="A0A511KIL6"/>
<proteinExistence type="predicted"/>
<comment type="caution">
    <text evidence="2">The sequence shown here is derived from an EMBL/GenBank/DDBJ whole genome shotgun (WGS) entry which is preliminary data.</text>
</comment>
<evidence type="ECO:0000313" key="3">
    <source>
        <dbReference type="Proteomes" id="UP000321518"/>
    </source>
</evidence>
<gene>
    <name evidence="2" type="ORF">Rt10032_c10g4248</name>
</gene>
<accession>A0A511KIL6</accession>
<dbReference type="Proteomes" id="UP000321518">
    <property type="component" value="Unassembled WGS sequence"/>
</dbReference>
<organism evidence="2 3">
    <name type="scientific">Rhodotorula toruloides</name>
    <name type="common">Yeast</name>
    <name type="synonym">Rhodosporidium toruloides</name>
    <dbReference type="NCBI Taxonomy" id="5286"/>
    <lineage>
        <taxon>Eukaryota</taxon>
        <taxon>Fungi</taxon>
        <taxon>Dikarya</taxon>
        <taxon>Basidiomycota</taxon>
        <taxon>Pucciniomycotina</taxon>
        <taxon>Microbotryomycetes</taxon>
        <taxon>Sporidiobolales</taxon>
        <taxon>Sporidiobolaceae</taxon>
        <taxon>Rhodotorula</taxon>
    </lineage>
</organism>
<sequence length="125" mass="13506">MELRDAVREEQGGTEVDEDSVREFAAAIKENEETIAAQQERITMIRLALEEKIGVDAANPHYQPASQGRGQTNGVERDARMDGAADEATGVQDGLVRSNVRGALTDDVTEGAARQADQADDGMYL</sequence>
<feature type="region of interest" description="Disordered" evidence="1">
    <location>
        <begin position="105"/>
        <end position="125"/>
    </location>
</feature>
<evidence type="ECO:0000256" key="1">
    <source>
        <dbReference type="SAM" id="MobiDB-lite"/>
    </source>
</evidence>
<name>A0A511KIL6_RHOTO</name>
<dbReference type="EMBL" id="BJWK01000010">
    <property type="protein sequence ID" value="GEM10231.1"/>
    <property type="molecule type" value="Genomic_DNA"/>
</dbReference>
<dbReference type="OrthoDB" id="548474at2759"/>
<reference evidence="2 3" key="1">
    <citation type="submission" date="2019-07" db="EMBL/GenBank/DDBJ databases">
        <title>Rhodotorula toruloides NBRC10032 genome sequencing.</title>
        <authorList>
            <person name="Shida Y."/>
            <person name="Takaku H."/>
            <person name="Ogasawara W."/>
            <person name="Mori K."/>
        </authorList>
    </citation>
    <scope>NUCLEOTIDE SEQUENCE [LARGE SCALE GENOMIC DNA]</scope>
    <source>
        <strain evidence="2 3">NBRC10032</strain>
    </source>
</reference>